<comment type="caution">
    <text evidence="3">The sequence shown here is derived from an EMBL/GenBank/DDBJ whole genome shotgun (WGS) entry which is preliminary data.</text>
</comment>
<feature type="region of interest" description="Disordered" evidence="2">
    <location>
        <begin position="207"/>
        <end position="303"/>
    </location>
</feature>
<dbReference type="InterPro" id="IPR045868">
    <property type="entry name" value="Znf_C3H13/40"/>
</dbReference>
<reference evidence="3 4" key="1">
    <citation type="submission" date="2024-01" db="EMBL/GenBank/DDBJ databases">
        <title>Genome assemblies of Stephania.</title>
        <authorList>
            <person name="Yang L."/>
        </authorList>
    </citation>
    <scope>NUCLEOTIDE SEQUENCE [LARGE SCALE GENOMIC DNA]</scope>
    <source>
        <strain evidence="3">JXDWG</strain>
        <tissue evidence="3">Leaf</tissue>
    </source>
</reference>
<name>A0AAP0JIK7_9MAGN</name>
<evidence type="ECO:0000256" key="2">
    <source>
        <dbReference type="SAM" id="MobiDB-lite"/>
    </source>
</evidence>
<dbReference type="AlphaFoldDB" id="A0AAP0JIK7"/>
<feature type="compositionally biased region" description="Basic residues" evidence="2">
    <location>
        <begin position="13"/>
        <end position="28"/>
    </location>
</feature>
<evidence type="ECO:0000313" key="3">
    <source>
        <dbReference type="EMBL" id="KAK9133547.1"/>
    </source>
</evidence>
<dbReference type="Proteomes" id="UP001419268">
    <property type="component" value="Unassembled WGS sequence"/>
</dbReference>
<dbReference type="PANTHER" id="PTHR38160">
    <property type="entry name" value="ZINC FINGER CCCH DOMAIN-CONTAINING PROTEIN 40"/>
    <property type="match status" value="1"/>
</dbReference>
<organism evidence="3 4">
    <name type="scientific">Stephania cephalantha</name>
    <dbReference type="NCBI Taxonomy" id="152367"/>
    <lineage>
        <taxon>Eukaryota</taxon>
        <taxon>Viridiplantae</taxon>
        <taxon>Streptophyta</taxon>
        <taxon>Embryophyta</taxon>
        <taxon>Tracheophyta</taxon>
        <taxon>Spermatophyta</taxon>
        <taxon>Magnoliopsida</taxon>
        <taxon>Ranunculales</taxon>
        <taxon>Menispermaceae</taxon>
        <taxon>Menispermoideae</taxon>
        <taxon>Cissampelideae</taxon>
        <taxon>Stephania</taxon>
    </lineage>
</organism>
<evidence type="ECO:0000313" key="4">
    <source>
        <dbReference type="Proteomes" id="UP001419268"/>
    </source>
</evidence>
<protein>
    <submittedName>
        <fullName evidence="3">Uncharacterized protein</fullName>
    </submittedName>
</protein>
<keyword evidence="4" id="KW-1185">Reference proteome</keyword>
<sequence length="399" mass="44599">MINIFFCYSRSRSPAKRSERKHGKKHKGGHSDASESLKASDSPEIVRERKITSSAAKDALEEQLKQVQLDIDMLDDHKSQLEVSLKEYAVQIMCGFQNSKNQSVIEMEILNLSYFIKAVGAKLGQVDLDEKVQEANTLVSKLEELENQWRKELVDCKRSQARLQRLGDQLACDPSRPSANEEDSSVNIMSDGEPNGYIMSPIDAQRNLSPAKKRSRTELVASEEPKPINLRKRLEESTRVEKPTQWGGPVNQSDNYKEPDATVEGHGGVNSHGPVENEDSKSKRRKNRWHSVASSEKVKGSETGNLVPATSMAAHAVDEQVEVMEMEEKADVVKVTDPIFEEAPIDKKTSFPSLPPPPPLATRNAYHKYQGEDEYVDVDGLDSGMLDVDLNSEVDIEQL</sequence>
<dbReference type="PANTHER" id="PTHR38160:SF1">
    <property type="entry name" value="ZINC FINGER CCCH DOMAIN-CONTAINING PROTEIN 40"/>
    <property type="match status" value="1"/>
</dbReference>
<accession>A0AAP0JIK7</accession>
<feature type="region of interest" description="Disordered" evidence="2">
    <location>
        <begin position="11"/>
        <end position="46"/>
    </location>
</feature>
<proteinExistence type="predicted"/>
<feature type="coiled-coil region" evidence="1">
    <location>
        <begin position="125"/>
        <end position="152"/>
    </location>
</feature>
<evidence type="ECO:0000256" key="1">
    <source>
        <dbReference type="SAM" id="Coils"/>
    </source>
</evidence>
<gene>
    <name evidence="3" type="ORF">Scep_013075</name>
</gene>
<dbReference type="EMBL" id="JBBNAG010000005">
    <property type="protein sequence ID" value="KAK9133547.1"/>
    <property type="molecule type" value="Genomic_DNA"/>
</dbReference>
<feature type="compositionally biased region" description="Basic and acidic residues" evidence="2">
    <location>
        <begin position="232"/>
        <end position="242"/>
    </location>
</feature>
<keyword evidence="1" id="KW-0175">Coiled coil</keyword>
<dbReference type="GO" id="GO:0046872">
    <property type="term" value="F:metal ion binding"/>
    <property type="evidence" value="ECO:0007669"/>
    <property type="project" value="InterPro"/>
</dbReference>